<accession>A0A5M6DTN4</accession>
<dbReference type="CDD" id="cd05269">
    <property type="entry name" value="TMR_SDR_a"/>
    <property type="match status" value="1"/>
</dbReference>
<protein>
    <submittedName>
        <fullName evidence="2">SDR family oxidoreductase</fullName>
    </submittedName>
</protein>
<dbReference type="SUPFAM" id="SSF51735">
    <property type="entry name" value="NAD(P)-binding Rossmann-fold domains"/>
    <property type="match status" value="1"/>
</dbReference>
<dbReference type="RefSeq" id="WP_150086570.1">
    <property type="nucleotide sequence ID" value="NZ_VWSF01000001.1"/>
</dbReference>
<proteinExistence type="predicted"/>
<evidence type="ECO:0000259" key="1">
    <source>
        <dbReference type="Pfam" id="PF05368"/>
    </source>
</evidence>
<keyword evidence="3" id="KW-1185">Reference proteome</keyword>
<dbReference type="Proteomes" id="UP000323426">
    <property type="component" value="Unassembled WGS sequence"/>
</dbReference>
<sequence length="290" mass="31854">MKETILITAANGTVGSETVKMLAGTDFRVRAGVHSLIKGDRFRGLPNVEMVHLDFHDLELLRVALTGVTHVLLITPFTQDQVECAKKIIDAAKEAGVHHIVRLSASGADAEPGIQLGREHREVEQYLAASGIPYTILRPSGFMQNFLQSAESICHKNSIYMPLGQSKVNYVDARDIAAVAATVLTQPGHESKIYEITGPEAISVNDVAHALTVATNRLIVYVDVPESAAATTMQQHHMPDWMINALMELYGVQKAGYSEHIANTVEQITGRQPRSIIDFAQDYSQRFQPE</sequence>
<comment type="caution">
    <text evidence="2">The sequence shown here is derived from an EMBL/GenBank/DDBJ whole genome shotgun (WGS) entry which is preliminary data.</text>
</comment>
<dbReference type="PANTHER" id="PTHR43162">
    <property type="match status" value="1"/>
</dbReference>
<dbReference type="InterPro" id="IPR036291">
    <property type="entry name" value="NAD(P)-bd_dom_sf"/>
</dbReference>
<evidence type="ECO:0000313" key="2">
    <source>
        <dbReference type="EMBL" id="KAA5549500.1"/>
    </source>
</evidence>
<dbReference type="Gene3D" id="3.90.25.10">
    <property type="entry name" value="UDP-galactose 4-epimerase, domain 1"/>
    <property type="match status" value="1"/>
</dbReference>
<dbReference type="AlphaFoldDB" id="A0A5M6DTN4"/>
<dbReference type="EMBL" id="VWSF01000001">
    <property type="protein sequence ID" value="KAA5549500.1"/>
    <property type="molecule type" value="Genomic_DNA"/>
</dbReference>
<feature type="domain" description="NmrA-like" evidence="1">
    <location>
        <begin position="1"/>
        <end position="259"/>
    </location>
</feature>
<dbReference type="PANTHER" id="PTHR43162:SF1">
    <property type="entry name" value="PRESTALK A DIFFERENTIATION PROTEIN A"/>
    <property type="match status" value="1"/>
</dbReference>
<gene>
    <name evidence="2" type="ORF">F0145_02630</name>
</gene>
<dbReference type="InterPro" id="IPR008030">
    <property type="entry name" value="NmrA-like"/>
</dbReference>
<organism evidence="2 3">
    <name type="scientific">Adhaeribacter rhizoryzae</name>
    <dbReference type="NCBI Taxonomy" id="2607907"/>
    <lineage>
        <taxon>Bacteria</taxon>
        <taxon>Pseudomonadati</taxon>
        <taxon>Bacteroidota</taxon>
        <taxon>Cytophagia</taxon>
        <taxon>Cytophagales</taxon>
        <taxon>Hymenobacteraceae</taxon>
        <taxon>Adhaeribacter</taxon>
    </lineage>
</organism>
<dbReference type="InterPro" id="IPR051604">
    <property type="entry name" value="Ergot_Alk_Oxidoreductase"/>
</dbReference>
<name>A0A5M6DTN4_9BACT</name>
<dbReference type="Gene3D" id="3.40.50.720">
    <property type="entry name" value="NAD(P)-binding Rossmann-like Domain"/>
    <property type="match status" value="1"/>
</dbReference>
<reference evidence="2 3" key="1">
    <citation type="submission" date="2019-09" db="EMBL/GenBank/DDBJ databases">
        <title>Genome sequence and assembly of Adhaeribacter sp.</title>
        <authorList>
            <person name="Chhetri G."/>
        </authorList>
    </citation>
    <scope>NUCLEOTIDE SEQUENCE [LARGE SCALE GENOMIC DNA]</scope>
    <source>
        <strain evidence="2 3">DK36</strain>
    </source>
</reference>
<evidence type="ECO:0000313" key="3">
    <source>
        <dbReference type="Proteomes" id="UP000323426"/>
    </source>
</evidence>
<dbReference type="Pfam" id="PF05368">
    <property type="entry name" value="NmrA"/>
    <property type="match status" value="1"/>
</dbReference>